<dbReference type="PIRSF" id="PIRSF001430">
    <property type="entry name" value="tRNA_psdUrid_synth"/>
    <property type="match status" value="1"/>
</dbReference>
<reference evidence="9 10" key="1">
    <citation type="submission" date="2019-07" db="EMBL/GenBank/DDBJ databases">
        <title>Deinococcus detaillus sp. nov., isolated from humus soil in Antarctica.</title>
        <authorList>
            <person name="Zhang K."/>
        </authorList>
    </citation>
    <scope>NUCLEOTIDE SEQUENCE [LARGE SCALE GENOMIC DNA]</scope>
    <source>
        <strain evidence="9 10">H1</strain>
    </source>
</reference>
<accession>A0A553UUL4</accession>
<feature type="domain" description="Pseudouridine synthase I TruA alpha/beta" evidence="8">
    <location>
        <begin position="165"/>
        <end position="264"/>
    </location>
</feature>
<proteinExistence type="inferred from homology"/>
<dbReference type="InterPro" id="IPR001406">
    <property type="entry name" value="PsdUridine_synth_TruA"/>
</dbReference>
<comment type="similarity">
    <text evidence="1 4 7">Belongs to the tRNA pseudouridine synthase TruA family.</text>
</comment>
<evidence type="ECO:0000256" key="6">
    <source>
        <dbReference type="PIRSR" id="PIRSR001430-2"/>
    </source>
</evidence>
<protein>
    <recommendedName>
        <fullName evidence="4">tRNA pseudouridine synthase A</fullName>
        <ecNumber evidence="4">5.4.99.12</ecNumber>
    </recommendedName>
    <alternativeName>
        <fullName evidence="4">tRNA pseudouridine(38-40) synthase</fullName>
    </alternativeName>
    <alternativeName>
        <fullName evidence="4">tRNA pseudouridylate synthase I</fullName>
    </alternativeName>
    <alternativeName>
        <fullName evidence="4">tRNA-uridine isomerase I</fullName>
    </alternativeName>
</protein>
<dbReference type="InterPro" id="IPR020095">
    <property type="entry name" value="PsdUridine_synth_TruA_C"/>
</dbReference>
<dbReference type="AlphaFoldDB" id="A0A553UUL4"/>
<dbReference type="RefSeq" id="WP_143721036.1">
    <property type="nucleotide sequence ID" value="NZ_VKDB01000012.1"/>
</dbReference>
<name>A0A553UUL4_9DEIO</name>
<dbReference type="HAMAP" id="MF_00171">
    <property type="entry name" value="TruA"/>
    <property type="match status" value="1"/>
</dbReference>
<dbReference type="Gene3D" id="3.30.70.660">
    <property type="entry name" value="Pseudouridine synthase I, catalytic domain, C-terminal subdomain"/>
    <property type="match status" value="1"/>
</dbReference>
<evidence type="ECO:0000313" key="9">
    <source>
        <dbReference type="EMBL" id="TSA83906.1"/>
    </source>
</evidence>
<sequence length="268" mass="29772">MQAETNDRRRHRPPQDFERWRVTLSWHGAGFVGWQSQPSARSVQDTLWQAFGPLLGAPEDAFRPVAAGRTDAGVHAEAMTAHLDLRLGSLKPKPAQLARALNAHLPADLAVTEISPAPPHFHARFTCTERRYVYRVLNTPQRRPLWEGRALHHPAELDLAAVRRAAALLIGQHDFAAFATQEERQTVRELRRLDMIQRGELLEFEVAGESFLRHMVRGLVGTLLKVGAGQLSAEQVQAVLASRQRSRAAANVPAHGLYFSGAVYGPES</sequence>
<keyword evidence="3 4" id="KW-0413">Isomerase</keyword>
<dbReference type="Pfam" id="PF01416">
    <property type="entry name" value="PseudoU_synth_1"/>
    <property type="match status" value="2"/>
</dbReference>
<dbReference type="InterPro" id="IPR020094">
    <property type="entry name" value="TruA/RsuA/RluB/E/F_N"/>
</dbReference>
<dbReference type="GO" id="GO:0160147">
    <property type="term" value="F:tRNA pseudouridine(38-40) synthase activity"/>
    <property type="evidence" value="ECO:0007669"/>
    <property type="project" value="UniProtKB-EC"/>
</dbReference>
<comment type="caution">
    <text evidence="9">The sequence shown here is derived from an EMBL/GenBank/DDBJ whole genome shotgun (WGS) entry which is preliminary data.</text>
</comment>
<evidence type="ECO:0000256" key="7">
    <source>
        <dbReference type="RuleBase" id="RU003792"/>
    </source>
</evidence>
<dbReference type="NCBIfam" id="TIGR00071">
    <property type="entry name" value="hisT_truA"/>
    <property type="match status" value="1"/>
</dbReference>
<comment type="subunit">
    <text evidence="4">Homodimer.</text>
</comment>
<comment type="caution">
    <text evidence="4">Lacks conserved residue(s) required for the propagation of feature annotation.</text>
</comment>
<dbReference type="InterPro" id="IPR020103">
    <property type="entry name" value="PsdUridine_synth_cat_dom_sf"/>
</dbReference>
<feature type="domain" description="Pseudouridine synthase I TruA alpha/beta" evidence="8">
    <location>
        <begin position="41"/>
        <end position="125"/>
    </location>
</feature>
<dbReference type="Proteomes" id="UP000316092">
    <property type="component" value="Unassembled WGS sequence"/>
</dbReference>
<dbReference type="PANTHER" id="PTHR11142">
    <property type="entry name" value="PSEUDOURIDYLATE SYNTHASE"/>
    <property type="match status" value="1"/>
</dbReference>
<dbReference type="PANTHER" id="PTHR11142:SF0">
    <property type="entry name" value="TRNA PSEUDOURIDINE SYNTHASE-LIKE 1"/>
    <property type="match status" value="1"/>
</dbReference>
<evidence type="ECO:0000256" key="2">
    <source>
        <dbReference type="ARBA" id="ARBA00022694"/>
    </source>
</evidence>
<evidence type="ECO:0000313" key="10">
    <source>
        <dbReference type="Proteomes" id="UP000316092"/>
    </source>
</evidence>
<dbReference type="EC" id="5.4.99.12" evidence="4"/>
<evidence type="ECO:0000256" key="1">
    <source>
        <dbReference type="ARBA" id="ARBA00009375"/>
    </source>
</evidence>
<feature type="binding site" evidence="4 6">
    <location>
        <position position="132"/>
    </location>
    <ligand>
        <name>substrate</name>
    </ligand>
</feature>
<dbReference type="SUPFAM" id="SSF55120">
    <property type="entry name" value="Pseudouridine synthase"/>
    <property type="match status" value="1"/>
</dbReference>
<dbReference type="GO" id="GO:0003723">
    <property type="term" value="F:RNA binding"/>
    <property type="evidence" value="ECO:0007669"/>
    <property type="project" value="InterPro"/>
</dbReference>
<comment type="catalytic activity">
    <reaction evidence="4 7">
        <text>uridine(38/39/40) in tRNA = pseudouridine(38/39/40) in tRNA</text>
        <dbReference type="Rhea" id="RHEA:22376"/>
        <dbReference type="Rhea" id="RHEA-COMP:10085"/>
        <dbReference type="Rhea" id="RHEA-COMP:10087"/>
        <dbReference type="ChEBI" id="CHEBI:65314"/>
        <dbReference type="ChEBI" id="CHEBI:65315"/>
        <dbReference type="EC" id="5.4.99.12"/>
    </reaction>
</comment>
<feature type="active site" description="Nucleophile" evidence="4 5">
    <location>
        <position position="71"/>
    </location>
</feature>
<dbReference type="CDD" id="cd02570">
    <property type="entry name" value="PseudoU_synth_EcTruA"/>
    <property type="match status" value="1"/>
</dbReference>
<dbReference type="GO" id="GO:0031119">
    <property type="term" value="P:tRNA pseudouridine synthesis"/>
    <property type="evidence" value="ECO:0007669"/>
    <property type="project" value="UniProtKB-UniRule"/>
</dbReference>
<organism evidence="9 10">
    <name type="scientific">Deinococcus detaillensis</name>
    <dbReference type="NCBI Taxonomy" id="2592048"/>
    <lineage>
        <taxon>Bacteria</taxon>
        <taxon>Thermotogati</taxon>
        <taxon>Deinococcota</taxon>
        <taxon>Deinococci</taxon>
        <taxon>Deinococcales</taxon>
        <taxon>Deinococcaceae</taxon>
        <taxon>Deinococcus</taxon>
    </lineage>
</organism>
<dbReference type="Gene3D" id="3.30.70.580">
    <property type="entry name" value="Pseudouridine synthase I, catalytic domain, N-terminal subdomain"/>
    <property type="match status" value="1"/>
</dbReference>
<evidence type="ECO:0000256" key="5">
    <source>
        <dbReference type="PIRSR" id="PIRSR001430-1"/>
    </source>
</evidence>
<evidence type="ECO:0000256" key="4">
    <source>
        <dbReference type="HAMAP-Rule" id="MF_00171"/>
    </source>
</evidence>
<dbReference type="InterPro" id="IPR020097">
    <property type="entry name" value="PsdUridine_synth_TruA_a/b_dom"/>
</dbReference>
<comment type="function">
    <text evidence="4">Formation of pseudouridine at positions 38, 39 and 40 in the anticodon stem and loop of transfer RNAs.</text>
</comment>
<dbReference type="EMBL" id="VKDB01000012">
    <property type="protein sequence ID" value="TSA83906.1"/>
    <property type="molecule type" value="Genomic_DNA"/>
</dbReference>
<evidence type="ECO:0000259" key="8">
    <source>
        <dbReference type="Pfam" id="PF01416"/>
    </source>
</evidence>
<evidence type="ECO:0000256" key="3">
    <source>
        <dbReference type="ARBA" id="ARBA00023235"/>
    </source>
</evidence>
<gene>
    <name evidence="4 9" type="primary">truA</name>
    <name evidence="9" type="ORF">FNU79_11485</name>
</gene>
<keyword evidence="10" id="KW-1185">Reference proteome</keyword>
<keyword evidence="2 4" id="KW-0819">tRNA processing</keyword>
<dbReference type="OrthoDB" id="9811823at2"/>